<dbReference type="EMBL" id="JAPMOU010000001">
    <property type="protein sequence ID" value="MDE1460635.1"/>
    <property type="molecule type" value="Genomic_DNA"/>
</dbReference>
<feature type="compositionally biased region" description="Basic residues" evidence="1">
    <location>
        <begin position="128"/>
        <end position="140"/>
    </location>
</feature>
<evidence type="ECO:0000256" key="1">
    <source>
        <dbReference type="SAM" id="MobiDB-lite"/>
    </source>
</evidence>
<sequence length="226" mass="25195">MAKLYFTKPNSKQPNGTGKPDHRQLTESGRSKNKQGHSPSSNSLERTDIPTLNDIADSALNKDQQPSEVAQQAKPTTDIPTLTTPTAKSTQQSRAKSHQTKQPASRAPAQNNINENNPFIPDSVKTAHVQHKLTTNHKKASQPTTSTANHSVSQSQFQSEQSASSLRRIKSLDDGVRNKLRQELEMQSEIVLQELIDEFIPQIEAEFHKRMRAEISDIIDQIISRS</sequence>
<dbReference type="RefSeq" id="WP_274687006.1">
    <property type="nucleotide sequence ID" value="NZ_JAPMOU010000001.1"/>
</dbReference>
<protein>
    <submittedName>
        <fullName evidence="2">Uncharacterized protein</fullName>
    </submittedName>
</protein>
<evidence type="ECO:0000313" key="2">
    <source>
        <dbReference type="EMBL" id="MDE1460635.1"/>
    </source>
</evidence>
<feature type="compositionally biased region" description="Polar residues" evidence="1">
    <location>
        <begin position="61"/>
        <end position="74"/>
    </location>
</feature>
<feature type="region of interest" description="Disordered" evidence="1">
    <location>
        <begin position="1"/>
        <end position="166"/>
    </location>
</feature>
<gene>
    <name evidence="2" type="ORF">ORQ98_01520</name>
</gene>
<evidence type="ECO:0000313" key="3">
    <source>
        <dbReference type="Proteomes" id="UP001528823"/>
    </source>
</evidence>
<organism evidence="2 3">
    <name type="scientific">Spartinivicinus poritis</name>
    <dbReference type="NCBI Taxonomy" id="2994640"/>
    <lineage>
        <taxon>Bacteria</taxon>
        <taxon>Pseudomonadati</taxon>
        <taxon>Pseudomonadota</taxon>
        <taxon>Gammaproteobacteria</taxon>
        <taxon>Oceanospirillales</taxon>
        <taxon>Zooshikellaceae</taxon>
        <taxon>Spartinivicinus</taxon>
    </lineage>
</organism>
<keyword evidence="3" id="KW-1185">Reference proteome</keyword>
<proteinExistence type="predicted"/>
<reference evidence="2 3" key="1">
    <citation type="submission" date="2022-11" db="EMBL/GenBank/DDBJ databases">
        <title>Spartinivicinus poritis sp. nov., isolated from scleractinian coral Porites lutea.</title>
        <authorList>
            <person name="Zhang G."/>
            <person name="Cai L."/>
            <person name="Wei Q."/>
        </authorList>
    </citation>
    <scope>NUCLEOTIDE SEQUENCE [LARGE SCALE GENOMIC DNA]</scope>
    <source>
        <strain evidence="2 3">A2-2</strain>
    </source>
</reference>
<accession>A0ABT5U338</accession>
<name>A0ABT5U338_9GAMM</name>
<feature type="compositionally biased region" description="Low complexity" evidence="1">
    <location>
        <begin position="151"/>
        <end position="165"/>
    </location>
</feature>
<feature type="compositionally biased region" description="Low complexity" evidence="1">
    <location>
        <begin position="75"/>
        <end position="86"/>
    </location>
</feature>
<dbReference type="Proteomes" id="UP001528823">
    <property type="component" value="Unassembled WGS sequence"/>
</dbReference>
<feature type="compositionally biased region" description="Polar residues" evidence="1">
    <location>
        <begin position="87"/>
        <end position="117"/>
    </location>
</feature>
<comment type="caution">
    <text evidence="2">The sequence shown here is derived from an EMBL/GenBank/DDBJ whole genome shotgun (WGS) entry which is preliminary data.</text>
</comment>
<feature type="compositionally biased region" description="Polar residues" evidence="1">
    <location>
        <begin position="141"/>
        <end position="150"/>
    </location>
</feature>